<feature type="domain" description="PhoU" evidence="7">
    <location>
        <begin position="370"/>
        <end position="453"/>
    </location>
</feature>
<keyword evidence="4 6" id="KW-1133">Transmembrane helix</keyword>
<evidence type="ECO:0000313" key="9">
    <source>
        <dbReference type="Proteomes" id="UP000324159"/>
    </source>
</evidence>
<sequence>MLDLLFDRGLVFGLLGGLGLFLFGMRTLSEGLQKISGQRLRIILTALTANRFVGALVGLLVTAAIQSSGATTVMAVGFVNAGLMSLVQAIGVILGANVGTTLTAQLLAFNLGGLALPAIGVGALLKLFSKNRKWSYYGEIILGFGLLFFGFGLMKQAFDPVKQSETFRHFFTLVGDNHLLGVAVGALVTVLVQSSTATIGLTIALASSGLLSFEGSVALILGENIGTTITANLAAVGANLNAKRTALCHLLVNVTGVTYMLLLFPFFTRLVAAMTPGDADFIVRTVDQARFFAADIGDKPHIARHVANAHSLFNLINTLLFLPLVHPLARLATMLLPGTDRETAYMVKYIDRRVLNTPPIALGQARSETRRMGRLTHGMLADTIAYIGDQDDTRIDNLERCERLIDHLQREITDFLVALSQKSVSQQTSAQIASLLNVVNDLERIGDHCFNLVHLNQRRSAENIVFSPTAVQELNDIAERTRSFLSVVLEHFDQNDTRLLADALRNEEEIDRLEAVLRQNHISRLNTGECAVLPGLLFIEMIQNFEKIADHTFKIARSLYRDE</sequence>
<evidence type="ECO:0000259" key="7">
    <source>
        <dbReference type="Pfam" id="PF01895"/>
    </source>
</evidence>
<reference evidence="8 9" key="1">
    <citation type="submission" date="2019-07" db="EMBL/GenBank/DDBJ databases">
        <title>Genomic Encyclopedia of Type Strains, Phase IV (KMG-IV): sequencing the most valuable type-strain genomes for metagenomic binning, comparative biology and taxonomic classification.</title>
        <authorList>
            <person name="Goeker M."/>
        </authorList>
    </citation>
    <scope>NUCLEOTIDE SEQUENCE [LARGE SCALE GENOMIC DNA]</scope>
    <source>
        <strain evidence="8 9">SS015</strain>
    </source>
</reference>
<comment type="caution">
    <text evidence="8">The sequence shown here is derived from an EMBL/GenBank/DDBJ whole genome shotgun (WGS) entry which is preliminary data.</text>
</comment>
<evidence type="ECO:0000256" key="4">
    <source>
        <dbReference type="ARBA" id="ARBA00022989"/>
    </source>
</evidence>
<dbReference type="PANTHER" id="PTHR10010">
    <property type="entry name" value="SOLUTE CARRIER FAMILY 34 SODIUM PHOSPHATE , MEMBER 2-RELATED"/>
    <property type="match status" value="1"/>
</dbReference>
<keyword evidence="2" id="KW-1003">Cell membrane</keyword>
<dbReference type="OrthoDB" id="9763003at2"/>
<dbReference type="SUPFAM" id="SSF109755">
    <property type="entry name" value="PhoU-like"/>
    <property type="match status" value="1"/>
</dbReference>
<dbReference type="GO" id="GO:0005436">
    <property type="term" value="F:sodium:phosphate symporter activity"/>
    <property type="evidence" value="ECO:0007669"/>
    <property type="project" value="InterPro"/>
</dbReference>
<feature type="transmembrane region" description="Helical" evidence="6">
    <location>
        <begin position="134"/>
        <end position="158"/>
    </location>
</feature>
<dbReference type="PANTHER" id="PTHR10010:SF46">
    <property type="entry name" value="SODIUM-DEPENDENT PHOSPHATE TRANSPORT PROTEIN 2B"/>
    <property type="match status" value="1"/>
</dbReference>
<dbReference type="Pfam" id="PF02690">
    <property type="entry name" value="Na_Pi_cotrans"/>
    <property type="match status" value="2"/>
</dbReference>
<dbReference type="GO" id="GO:0044341">
    <property type="term" value="P:sodium-dependent phosphate transport"/>
    <property type="evidence" value="ECO:0007669"/>
    <property type="project" value="InterPro"/>
</dbReference>
<dbReference type="InterPro" id="IPR026022">
    <property type="entry name" value="PhoU_dom"/>
</dbReference>
<dbReference type="AlphaFoldDB" id="A0A5D3WRV9"/>
<evidence type="ECO:0000256" key="2">
    <source>
        <dbReference type="ARBA" id="ARBA00022475"/>
    </source>
</evidence>
<gene>
    <name evidence="8" type="ORF">EDC39_101496</name>
</gene>
<evidence type="ECO:0000256" key="6">
    <source>
        <dbReference type="SAM" id="Phobius"/>
    </source>
</evidence>
<dbReference type="NCBIfam" id="TIGR00704">
    <property type="entry name" value="NaPi_cotrn_rel"/>
    <property type="match status" value="1"/>
</dbReference>
<feature type="transmembrane region" description="Helical" evidence="6">
    <location>
        <begin position="106"/>
        <end position="128"/>
    </location>
</feature>
<feature type="transmembrane region" description="Helical" evidence="6">
    <location>
        <begin position="40"/>
        <end position="65"/>
    </location>
</feature>
<keyword evidence="9" id="KW-1185">Reference proteome</keyword>
<feature type="transmembrane region" description="Helical" evidence="6">
    <location>
        <begin position="247"/>
        <end position="267"/>
    </location>
</feature>
<protein>
    <submittedName>
        <fullName evidence="8">Phosphate:Na+ symporter</fullName>
    </submittedName>
</protein>
<dbReference type="RefSeq" id="WP_148894520.1">
    <property type="nucleotide sequence ID" value="NZ_VNIB01000001.1"/>
</dbReference>
<feature type="transmembrane region" description="Helical" evidence="6">
    <location>
        <begin position="71"/>
        <end position="94"/>
    </location>
</feature>
<name>A0A5D3WRV9_9BACT</name>
<evidence type="ECO:0000256" key="5">
    <source>
        <dbReference type="ARBA" id="ARBA00023136"/>
    </source>
</evidence>
<dbReference type="Pfam" id="PF01895">
    <property type="entry name" value="PhoU"/>
    <property type="match status" value="2"/>
</dbReference>
<feature type="transmembrane region" description="Helical" evidence="6">
    <location>
        <begin position="6"/>
        <end position="28"/>
    </location>
</feature>
<feature type="transmembrane region" description="Helical" evidence="6">
    <location>
        <begin position="217"/>
        <end position="240"/>
    </location>
</feature>
<dbReference type="InterPro" id="IPR038078">
    <property type="entry name" value="PhoU-like_sf"/>
</dbReference>
<evidence type="ECO:0000256" key="3">
    <source>
        <dbReference type="ARBA" id="ARBA00022692"/>
    </source>
</evidence>
<accession>A0A5D3WRV9</accession>
<dbReference type="InterPro" id="IPR003841">
    <property type="entry name" value="Na/Pi_transpt"/>
</dbReference>
<dbReference type="GO" id="GO:0005886">
    <property type="term" value="C:plasma membrane"/>
    <property type="evidence" value="ECO:0007669"/>
    <property type="project" value="UniProtKB-SubCell"/>
</dbReference>
<feature type="transmembrane region" description="Helical" evidence="6">
    <location>
        <begin position="179"/>
        <end position="205"/>
    </location>
</feature>
<comment type="subcellular location">
    <subcellularLocation>
        <location evidence="1">Cell membrane</location>
        <topology evidence="1">Multi-pass membrane protein</topology>
    </subcellularLocation>
</comment>
<dbReference type="Gene3D" id="1.20.58.220">
    <property type="entry name" value="Phosphate transport system protein phou homolog 2, domain 2"/>
    <property type="match status" value="1"/>
</dbReference>
<dbReference type="EMBL" id="VNIB01000001">
    <property type="protein sequence ID" value="TYP00329.1"/>
    <property type="molecule type" value="Genomic_DNA"/>
</dbReference>
<organism evidence="8 9">
    <name type="scientific">Geothermobacter ehrlichii</name>
    <dbReference type="NCBI Taxonomy" id="213224"/>
    <lineage>
        <taxon>Bacteria</taxon>
        <taxon>Pseudomonadati</taxon>
        <taxon>Thermodesulfobacteriota</taxon>
        <taxon>Desulfuromonadia</taxon>
        <taxon>Desulfuromonadales</taxon>
        <taxon>Geothermobacteraceae</taxon>
        <taxon>Geothermobacter</taxon>
    </lineage>
</organism>
<evidence type="ECO:0000256" key="1">
    <source>
        <dbReference type="ARBA" id="ARBA00004651"/>
    </source>
</evidence>
<evidence type="ECO:0000313" key="8">
    <source>
        <dbReference type="EMBL" id="TYP00329.1"/>
    </source>
</evidence>
<keyword evidence="3 6" id="KW-0812">Transmembrane</keyword>
<dbReference type="NCBIfam" id="NF037997">
    <property type="entry name" value="Na_Pi_symport"/>
    <property type="match status" value="1"/>
</dbReference>
<keyword evidence="5 6" id="KW-0472">Membrane</keyword>
<proteinExistence type="predicted"/>
<dbReference type="Proteomes" id="UP000324159">
    <property type="component" value="Unassembled WGS sequence"/>
</dbReference>
<dbReference type="InterPro" id="IPR004633">
    <property type="entry name" value="NaPi_cotrn-rel/YqeW-like"/>
</dbReference>
<feature type="domain" description="PhoU" evidence="7">
    <location>
        <begin position="475"/>
        <end position="558"/>
    </location>
</feature>